<feature type="chain" id="PRO_5030811715" evidence="1">
    <location>
        <begin position="24"/>
        <end position="193"/>
    </location>
</feature>
<feature type="signal peptide" evidence="1">
    <location>
        <begin position="1"/>
        <end position="23"/>
    </location>
</feature>
<dbReference type="InterPro" id="IPR013424">
    <property type="entry name" value="Ice-binding_C"/>
</dbReference>
<reference evidence="2 3" key="1">
    <citation type="submission" date="2019-11" db="EMBL/GenBank/DDBJ databases">
        <title>Novel species isolated from a subtropical stream in China.</title>
        <authorList>
            <person name="Lu H."/>
        </authorList>
    </citation>
    <scope>NUCLEOTIDE SEQUENCE [LARGE SCALE GENOMIC DNA]</scope>
    <source>
        <strain evidence="2 3">FT92W</strain>
    </source>
</reference>
<gene>
    <name evidence="2" type="ORF">GJ700_26575</name>
</gene>
<protein>
    <submittedName>
        <fullName evidence="2">PEP-CTERM sorting domain-containing protein</fullName>
    </submittedName>
</protein>
<dbReference type="EMBL" id="WKJJ01000019">
    <property type="protein sequence ID" value="MRV75288.1"/>
    <property type="molecule type" value="Genomic_DNA"/>
</dbReference>
<keyword evidence="3" id="KW-1185">Reference proteome</keyword>
<name>A0A7X2LVR4_9BURK</name>
<accession>A0A7X2LVR4</accession>
<keyword evidence="1" id="KW-0732">Signal</keyword>
<dbReference type="RefSeq" id="WP_154379682.1">
    <property type="nucleotide sequence ID" value="NZ_WKJJ01000019.1"/>
</dbReference>
<proteinExistence type="predicted"/>
<dbReference type="NCBIfam" id="TIGR02595">
    <property type="entry name" value="PEP_CTERM"/>
    <property type="match status" value="1"/>
</dbReference>
<sequence>MKSIKSLLAAALCALLLSPSAHALPFTFTFGLLPPGAVVTGAPGQLVGWGYELANTDAANWFVPTQLSASSFALGAPDASYFDFPILAPGLGAALAFNPGTGQGLLGLQLHPGALPGQSESGQFTLAGEWWNGDPLGGGVLLQPSDRVSAPFVVQVTGGAVPEPATLPLLGAGLLWLLLMLRHFRPPSHFTGE</sequence>
<evidence type="ECO:0000313" key="2">
    <source>
        <dbReference type="EMBL" id="MRV75288.1"/>
    </source>
</evidence>
<organism evidence="2 3">
    <name type="scientific">Pseudoduganella rivuli</name>
    <dbReference type="NCBI Taxonomy" id="2666085"/>
    <lineage>
        <taxon>Bacteria</taxon>
        <taxon>Pseudomonadati</taxon>
        <taxon>Pseudomonadota</taxon>
        <taxon>Betaproteobacteria</taxon>
        <taxon>Burkholderiales</taxon>
        <taxon>Oxalobacteraceae</taxon>
        <taxon>Telluria group</taxon>
        <taxon>Pseudoduganella</taxon>
    </lineage>
</organism>
<dbReference type="AlphaFoldDB" id="A0A7X2LVR4"/>
<evidence type="ECO:0000256" key="1">
    <source>
        <dbReference type="SAM" id="SignalP"/>
    </source>
</evidence>
<dbReference type="Proteomes" id="UP000446768">
    <property type="component" value="Unassembled WGS sequence"/>
</dbReference>
<evidence type="ECO:0000313" key="3">
    <source>
        <dbReference type="Proteomes" id="UP000446768"/>
    </source>
</evidence>
<comment type="caution">
    <text evidence="2">The sequence shown here is derived from an EMBL/GenBank/DDBJ whole genome shotgun (WGS) entry which is preliminary data.</text>
</comment>